<evidence type="ECO:0000256" key="2">
    <source>
        <dbReference type="ARBA" id="ARBA00023125"/>
    </source>
</evidence>
<dbReference type="SUPFAM" id="SSF46689">
    <property type="entry name" value="Homeodomain-like"/>
    <property type="match status" value="1"/>
</dbReference>
<organism evidence="6 7">
    <name type="scientific">Janibacter indicus</name>
    <dbReference type="NCBI Taxonomy" id="857417"/>
    <lineage>
        <taxon>Bacteria</taxon>
        <taxon>Bacillati</taxon>
        <taxon>Actinomycetota</taxon>
        <taxon>Actinomycetes</taxon>
        <taxon>Micrococcales</taxon>
        <taxon>Intrasporangiaceae</taxon>
        <taxon>Janibacter</taxon>
    </lineage>
</organism>
<dbReference type="PROSITE" id="PS01124">
    <property type="entry name" value="HTH_ARAC_FAMILY_2"/>
    <property type="match status" value="1"/>
</dbReference>
<dbReference type="PANTHER" id="PTHR46796">
    <property type="entry name" value="HTH-TYPE TRANSCRIPTIONAL ACTIVATOR RHAS-RELATED"/>
    <property type="match status" value="1"/>
</dbReference>
<sequence>MNLEGQHTSLRGETPSAPAAAWRPVTDDIRGRHVAGPATVDIDRQRYPVHMALVLEGTCRLRRHDGTLVPLPHSTLVIEPVHATIEVLDGARLGLASFVSVASGPGLLETAPGLRQIAPVDPALTRITEVVLASVLAEPPTGTFARHLIERTLRDLLGGLFLDSRLRPTSAPEHSLYSAVVHHIADHYTDRGLGPESIAAVFNVSTRHLSRAFQEQATTVSASIASIRVNVAAALITQQPDLGLAEVSTKSGFSSLQAMRRAFRANDRTSPSAMRTLAAQRHRAANRSRHAPDAAGDGQ</sequence>
<dbReference type="GO" id="GO:0003700">
    <property type="term" value="F:DNA-binding transcription factor activity"/>
    <property type="evidence" value="ECO:0007669"/>
    <property type="project" value="InterPro"/>
</dbReference>
<feature type="region of interest" description="Disordered" evidence="4">
    <location>
        <begin position="1"/>
        <end position="25"/>
    </location>
</feature>
<protein>
    <submittedName>
        <fullName evidence="6">AraC-type DNA-binding protein</fullName>
    </submittedName>
</protein>
<dbReference type="GO" id="GO:0043565">
    <property type="term" value="F:sequence-specific DNA binding"/>
    <property type="evidence" value="ECO:0007669"/>
    <property type="project" value="InterPro"/>
</dbReference>
<dbReference type="Gene3D" id="1.10.10.60">
    <property type="entry name" value="Homeodomain-like"/>
    <property type="match status" value="1"/>
</dbReference>
<dbReference type="AlphaFoldDB" id="A0A1W1Y676"/>
<reference evidence="6 7" key="1">
    <citation type="submission" date="2017-04" db="EMBL/GenBank/DDBJ databases">
        <authorList>
            <person name="Afonso C.L."/>
            <person name="Miller P.J."/>
            <person name="Scott M.A."/>
            <person name="Spackman E."/>
            <person name="Goraichik I."/>
            <person name="Dimitrov K.M."/>
            <person name="Suarez D.L."/>
            <person name="Swayne D.E."/>
        </authorList>
    </citation>
    <scope>NUCLEOTIDE SEQUENCE [LARGE SCALE GENOMIC DNA]</scope>
    <source>
        <strain evidence="6 7">CGMCC 1.12511</strain>
    </source>
</reference>
<name>A0A1W1Y676_9MICO</name>
<evidence type="ECO:0000256" key="4">
    <source>
        <dbReference type="SAM" id="MobiDB-lite"/>
    </source>
</evidence>
<dbReference type="PANTHER" id="PTHR46796:SF6">
    <property type="entry name" value="ARAC SUBFAMILY"/>
    <property type="match status" value="1"/>
</dbReference>
<dbReference type="InterPro" id="IPR018060">
    <property type="entry name" value="HTH_AraC"/>
</dbReference>
<keyword evidence="1" id="KW-0805">Transcription regulation</keyword>
<dbReference type="InterPro" id="IPR009057">
    <property type="entry name" value="Homeodomain-like_sf"/>
</dbReference>
<evidence type="ECO:0000256" key="3">
    <source>
        <dbReference type="ARBA" id="ARBA00023163"/>
    </source>
</evidence>
<keyword evidence="2 6" id="KW-0238">DNA-binding</keyword>
<feature type="compositionally biased region" description="Polar residues" evidence="4">
    <location>
        <begin position="1"/>
        <end position="11"/>
    </location>
</feature>
<keyword evidence="3" id="KW-0804">Transcription</keyword>
<evidence type="ECO:0000313" key="7">
    <source>
        <dbReference type="Proteomes" id="UP000192634"/>
    </source>
</evidence>
<gene>
    <name evidence="6" type="ORF">SAMN06296429_10129</name>
</gene>
<dbReference type="Proteomes" id="UP000192634">
    <property type="component" value="Unassembled WGS sequence"/>
</dbReference>
<feature type="domain" description="HTH araC/xylS-type" evidence="5">
    <location>
        <begin position="178"/>
        <end position="277"/>
    </location>
</feature>
<evidence type="ECO:0000256" key="1">
    <source>
        <dbReference type="ARBA" id="ARBA00023015"/>
    </source>
</evidence>
<feature type="region of interest" description="Disordered" evidence="4">
    <location>
        <begin position="265"/>
        <end position="299"/>
    </location>
</feature>
<feature type="compositionally biased region" description="Basic residues" evidence="4">
    <location>
        <begin position="280"/>
        <end position="289"/>
    </location>
</feature>
<dbReference type="InterPro" id="IPR050204">
    <property type="entry name" value="AraC_XylS_family_regulators"/>
</dbReference>
<accession>A0A1W1Y676</accession>
<dbReference type="SMART" id="SM00342">
    <property type="entry name" value="HTH_ARAC"/>
    <property type="match status" value="1"/>
</dbReference>
<proteinExistence type="predicted"/>
<dbReference type="Pfam" id="PF12833">
    <property type="entry name" value="HTH_18"/>
    <property type="match status" value="1"/>
</dbReference>
<dbReference type="EMBL" id="FWXN01000001">
    <property type="protein sequence ID" value="SMC31228.1"/>
    <property type="molecule type" value="Genomic_DNA"/>
</dbReference>
<evidence type="ECO:0000313" key="6">
    <source>
        <dbReference type="EMBL" id="SMC31228.1"/>
    </source>
</evidence>
<evidence type="ECO:0000259" key="5">
    <source>
        <dbReference type="PROSITE" id="PS01124"/>
    </source>
</evidence>